<keyword evidence="2" id="KW-0548">Nucleotidyltransferase</keyword>
<protein>
    <recommendedName>
        <fullName evidence="11">Reverse transcriptase domain-containing protein</fullName>
    </recommendedName>
</protein>
<dbReference type="OrthoDB" id="7305312at2759"/>
<dbReference type="PANTHER" id="PTHR24559:SF444">
    <property type="entry name" value="REVERSE TRANSCRIPTASE DOMAIN-CONTAINING PROTEIN"/>
    <property type="match status" value="1"/>
</dbReference>
<gene>
    <name evidence="9" type="ORF">NPIL_613671</name>
</gene>
<evidence type="ECO:0008006" key="11">
    <source>
        <dbReference type="Google" id="ProtNLM"/>
    </source>
</evidence>
<dbReference type="EMBL" id="BMAW01083126">
    <property type="protein sequence ID" value="GFU32290.1"/>
    <property type="molecule type" value="Genomic_DNA"/>
</dbReference>
<keyword evidence="3" id="KW-0540">Nuclease</keyword>
<feature type="domain" description="Reverse transcriptase RNase H-like" evidence="8">
    <location>
        <begin position="254"/>
        <end position="341"/>
    </location>
</feature>
<dbReference type="InterPro" id="IPR043128">
    <property type="entry name" value="Rev_trsase/Diguanyl_cyclase"/>
</dbReference>
<dbReference type="GO" id="GO:0003964">
    <property type="term" value="F:RNA-directed DNA polymerase activity"/>
    <property type="evidence" value="ECO:0007669"/>
    <property type="project" value="UniProtKB-KW"/>
</dbReference>
<dbReference type="InterPro" id="IPR000477">
    <property type="entry name" value="RT_dom"/>
</dbReference>
<dbReference type="Gene3D" id="3.30.70.270">
    <property type="match status" value="1"/>
</dbReference>
<feature type="domain" description="Reverse transcriptase" evidence="7">
    <location>
        <begin position="78"/>
        <end position="203"/>
    </location>
</feature>
<dbReference type="GO" id="GO:0004519">
    <property type="term" value="F:endonuclease activity"/>
    <property type="evidence" value="ECO:0007669"/>
    <property type="project" value="UniProtKB-KW"/>
</dbReference>
<dbReference type="Gene3D" id="3.10.10.10">
    <property type="entry name" value="HIV Type 1 Reverse Transcriptase, subunit A, domain 1"/>
    <property type="match status" value="1"/>
</dbReference>
<dbReference type="GO" id="GO:0016787">
    <property type="term" value="F:hydrolase activity"/>
    <property type="evidence" value="ECO:0007669"/>
    <property type="project" value="UniProtKB-KW"/>
</dbReference>
<evidence type="ECO:0000256" key="4">
    <source>
        <dbReference type="ARBA" id="ARBA00022759"/>
    </source>
</evidence>
<dbReference type="PANTHER" id="PTHR24559">
    <property type="entry name" value="TRANSPOSON TY3-I GAG-POL POLYPROTEIN"/>
    <property type="match status" value="1"/>
</dbReference>
<evidence type="ECO:0000259" key="8">
    <source>
        <dbReference type="Pfam" id="PF17917"/>
    </source>
</evidence>
<keyword evidence="5" id="KW-0378">Hydrolase</keyword>
<keyword evidence="1" id="KW-0808">Transferase</keyword>
<reference evidence="9" key="1">
    <citation type="submission" date="2020-08" db="EMBL/GenBank/DDBJ databases">
        <title>Multicomponent nature underlies the extraordinary mechanical properties of spider dragline silk.</title>
        <authorList>
            <person name="Kono N."/>
            <person name="Nakamura H."/>
            <person name="Mori M."/>
            <person name="Yoshida Y."/>
            <person name="Ohtoshi R."/>
            <person name="Malay A.D."/>
            <person name="Moran D.A.P."/>
            <person name="Tomita M."/>
            <person name="Numata K."/>
            <person name="Arakawa K."/>
        </authorList>
    </citation>
    <scope>NUCLEOTIDE SEQUENCE</scope>
</reference>
<dbReference type="Proteomes" id="UP000887013">
    <property type="component" value="Unassembled WGS sequence"/>
</dbReference>
<proteinExistence type="predicted"/>
<comment type="caution">
    <text evidence="9">The sequence shown here is derived from an EMBL/GenBank/DDBJ whole genome shotgun (WGS) entry which is preliminary data.</text>
</comment>
<dbReference type="AlphaFoldDB" id="A0A8X6QKU2"/>
<evidence type="ECO:0000256" key="2">
    <source>
        <dbReference type="ARBA" id="ARBA00022695"/>
    </source>
</evidence>
<dbReference type="Pfam" id="PF00078">
    <property type="entry name" value="RVT_1"/>
    <property type="match status" value="1"/>
</dbReference>
<dbReference type="InterPro" id="IPR043502">
    <property type="entry name" value="DNA/RNA_pol_sf"/>
</dbReference>
<evidence type="ECO:0000256" key="6">
    <source>
        <dbReference type="ARBA" id="ARBA00022918"/>
    </source>
</evidence>
<sequence>MSTLGALTTLMDNYVFLHHPHLTCTDKKWLKQGIYRPSISSYAIPAFLVDPPFHESTPRRVVVDFSCTINAITKIDPHLIEKVEDVIKNTTGNRCSTKMDIKSAFNFICIRETDIYETVFTIPNGQFEFLRMPFSAINGPSTMTRVIKLAYNHLAPHNVNTYSDDISTSYDDFSYHLKELYKIFEETHNAGFKLTPRKLHFAVLEKKTSRATIVLTDDKQCTFETLKTIITIPLPILCISNKVRIKGRIVFLTRAVLSQYQEGKDRISEYATRILKDSETLYHSNELECTAIHWALTENFRLYLLGHTSNLITDNYTTTYAVANSAVNRKIARYLVDLAQFDFTTVLRPGKQNVINYHLSRFPTLPVCLTVTATHE</sequence>
<keyword evidence="10" id="KW-1185">Reference proteome</keyword>
<evidence type="ECO:0000313" key="10">
    <source>
        <dbReference type="Proteomes" id="UP000887013"/>
    </source>
</evidence>
<evidence type="ECO:0000259" key="7">
    <source>
        <dbReference type="Pfam" id="PF00078"/>
    </source>
</evidence>
<evidence type="ECO:0000256" key="1">
    <source>
        <dbReference type="ARBA" id="ARBA00022679"/>
    </source>
</evidence>
<keyword evidence="4" id="KW-0255">Endonuclease</keyword>
<dbReference type="CDD" id="cd01647">
    <property type="entry name" value="RT_LTR"/>
    <property type="match status" value="1"/>
</dbReference>
<dbReference type="InterPro" id="IPR053134">
    <property type="entry name" value="RNA-dir_DNA_polymerase"/>
</dbReference>
<keyword evidence="6" id="KW-0695">RNA-directed DNA polymerase</keyword>
<dbReference type="Pfam" id="PF17917">
    <property type="entry name" value="RT_RNaseH"/>
    <property type="match status" value="1"/>
</dbReference>
<evidence type="ECO:0000256" key="5">
    <source>
        <dbReference type="ARBA" id="ARBA00022801"/>
    </source>
</evidence>
<accession>A0A8X6QKU2</accession>
<evidence type="ECO:0000313" key="9">
    <source>
        <dbReference type="EMBL" id="GFU32290.1"/>
    </source>
</evidence>
<name>A0A8X6QKU2_NEPPI</name>
<dbReference type="SUPFAM" id="SSF56672">
    <property type="entry name" value="DNA/RNA polymerases"/>
    <property type="match status" value="1"/>
</dbReference>
<organism evidence="9 10">
    <name type="scientific">Nephila pilipes</name>
    <name type="common">Giant wood spider</name>
    <name type="synonym">Nephila maculata</name>
    <dbReference type="NCBI Taxonomy" id="299642"/>
    <lineage>
        <taxon>Eukaryota</taxon>
        <taxon>Metazoa</taxon>
        <taxon>Ecdysozoa</taxon>
        <taxon>Arthropoda</taxon>
        <taxon>Chelicerata</taxon>
        <taxon>Arachnida</taxon>
        <taxon>Araneae</taxon>
        <taxon>Araneomorphae</taxon>
        <taxon>Entelegynae</taxon>
        <taxon>Araneoidea</taxon>
        <taxon>Nephilidae</taxon>
        <taxon>Nephila</taxon>
    </lineage>
</organism>
<dbReference type="InterPro" id="IPR041373">
    <property type="entry name" value="RT_RNaseH"/>
</dbReference>
<evidence type="ECO:0000256" key="3">
    <source>
        <dbReference type="ARBA" id="ARBA00022722"/>
    </source>
</evidence>